<dbReference type="InterPro" id="IPR036895">
    <property type="entry name" value="Uracil-DNA_glycosylase-like_sf"/>
</dbReference>
<dbReference type="Gene3D" id="3.40.470.10">
    <property type="entry name" value="Uracil-DNA glycosylase-like domain"/>
    <property type="match status" value="1"/>
</dbReference>
<reference evidence="2" key="1">
    <citation type="submission" date="2023-06" db="EMBL/GenBank/DDBJ databases">
        <authorList>
            <person name="Zhang S."/>
        </authorList>
    </citation>
    <scope>NUCLEOTIDE SEQUENCE</scope>
    <source>
        <strain evidence="2">SG2303</strain>
    </source>
</reference>
<dbReference type="InterPro" id="IPR047124">
    <property type="entry name" value="HI_0220.2"/>
</dbReference>
<evidence type="ECO:0000313" key="2">
    <source>
        <dbReference type="EMBL" id="MDN0077103.1"/>
    </source>
</evidence>
<dbReference type="CDD" id="cd10033">
    <property type="entry name" value="UDG_like"/>
    <property type="match status" value="1"/>
</dbReference>
<dbReference type="PANTHER" id="PTHR42160">
    <property type="entry name" value="URACIL-DNA GLYCOSYLASE SUPERFAMILY PROTEIN"/>
    <property type="match status" value="1"/>
</dbReference>
<feature type="domain" description="Uracil-DNA glycosylase-like" evidence="1">
    <location>
        <begin position="29"/>
        <end position="186"/>
    </location>
</feature>
<dbReference type="EMBL" id="JAUEDK010000053">
    <property type="protein sequence ID" value="MDN0077103.1"/>
    <property type="molecule type" value="Genomic_DNA"/>
</dbReference>
<organism evidence="2 3">
    <name type="scientific">Crenobacter oryzisoli</name>
    <dbReference type="NCBI Taxonomy" id="3056844"/>
    <lineage>
        <taxon>Bacteria</taxon>
        <taxon>Pseudomonadati</taxon>
        <taxon>Pseudomonadota</taxon>
        <taxon>Betaproteobacteria</taxon>
        <taxon>Neisseriales</taxon>
        <taxon>Neisseriaceae</taxon>
        <taxon>Crenobacter</taxon>
    </lineage>
</organism>
<protein>
    <submittedName>
        <fullName evidence="2">Uracil-DNA glycosylase family protein</fullName>
    </submittedName>
</protein>
<dbReference type="PANTHER" id="PTHR42160:SF1">
    <property type="entry name" value="URACIL-DNA GLYCOSYLASE SUPERFAMILY PROTEIN"/>
    <property type="match status" value="1"/>
</dbReference>
<gene>
    <name evidence="2" type="ORF">QU481_19850</name>
</gene>
<dbReference type="SUPFAM" id="SSF52141">
    <property type="entry name" value="Uracil-DNA glycosylase-like"/>
    <property type="match status" value="1"/>
</dbReference>
<name>A0ABT7XTH9_9NEIS</name>
<dbReference type="Pfam" id="PF03167">
    <property type="entry name" value="UDG"/>
    <property type="match status" value="1"/>
</dbReference>
<sequence>MATALDQLLDDIRACRHCEAVLPLGPHPVVQASPTARLLIVGQAPGTRVHATGIPFNDPSGDRLRDWLGLDRTTFYDPAQVAIVPMAFCYPGKKGSGDAPPRPECAALWRQRLLAELPEIRLTLLIGQYAQAWHLGALRKKTLTDTVRAWRDYLPSQFVLPHPSPRNIGWFARNPWFAQETIPALRAAVRLAMAQEG</sequence>
<dbReference type="RefSeq" id="WP_289831735.1">
    <property type="nucleotide sequence ID" value="NZ_JAUEDK010000053.1"/>
</dbReference>
<accession>A0ABT7XTH9</accession>
<comment type="caution">
    <text evidence="2">The sequence shown here is derived from an EMBL/GenBank/DDBJ whole genome shotgun (WGS) entry which is preliminary data.</text>
</comment>
<evidence type="ECO:0000259" key="1">
    <source>
        <dbReference type="SMART" id="SM00986"/>
    </source>
</evidence>
<dbReference type="SMART" id="SM00986">
    <property type="entry name" value="UDG"/>
    <property type="match status" value="1"/>
</dbReference>
<evidence type="ECO:0000313" key="3">
    <source>
        <dbReference type="Proteomes" id="UP001168540"/>
    </source>
</evidence>
<dbReference type="Proteomes" id="UP001168540">
    <property type="component" value="Unassembled WGS sequence"/>
</dbReference>
<dbReference type="InterPro" id="IPR005122">
    <property type="entry name" value="Uracil-DNA_glycosylase-like"/>
</dbReference>
<keyword evidence="3" id="KW-1185">Reference proteome</keyword>
<dbReference type="SMART" id="SM00987">
    <property type="entry name" value="UreE_C"/>
    <property type="match status" value="1"/>
</dbReference>
<proteinExistence type="predicted"/>